<reference evidence="2" key="1">
    <citation type="submission" date="2022-10" db="EMBL/GenBank/DDBJ databases">
        <authorList>
            <person name="Yue Y."/>
        </authorList>
    </citation>
    <scope>NUCLEOTIDE SEQUENCE</scope>
    <source>
        <strain evidence="2">Z654</strain>
    </source>
</reference>
<dbReference type="AlphaFoldDB" id="A0AAE3J004"/>
<dbReference type="EMBL" id="JAOYFC010000002">
    <property type="protein sequence ID" value="MCV6825144.1"/>
    <property type="molecule type" value="Genomic_DNA"/>
</dbReference>
<protein>
    <recommendedName>
        <fullName evidence="4">Relaxase/mobilization nuclease domain-containing protein</fullName>
    </recommendedName>
</protein>
<dbReference type="RefSeq" id="WP_263953976.1">
    <property type="nucleotide sequence ID" value="NZ_JAOYFC010000002.1"/>
</dbReference>
<gene>
    <name evidence="2" type="ORF">OH136_11320</name>
</gene>
<proteinExistence type="predicted"/>
<name>A0AAE3J004_9RHOB</name>
<feature type="compositionally biased region" description="Polar residues" evidence="1">
    <location>
        <begin position="311"/>
        <end position="328"/>
    </location>
</feature>
<evidence type="ECO:0000313" key="2">
    <source>
        <dbReference type="EMBL" id="MCV6825144.1"/>
    </source>
</evidence>
<evidence type="ECO:0000313" key="3">
    <source>
        <dbReference type="Proteomes" id="UP001208041"/>
    </source>
</evidence>
<evidence type="ECO:0000256" key="1">
    <source>
        <dbReference type="SAM" id="MobiDB-lite"/>
    </source>
</evidence>
<comment type="caution">
    <text evidence="2">The sequence shown here is derived from an EMBL/GenBank/DDBJ whole genome shotgun (WGS) entry which is preliminary data.</text>
</comment>
<feature type="region of interest" description="Disordered" evidence="1">
    <location>
        <begin position="278"/>
        <end position="333"/>
    </location>
</feature>
<sequence>MDEVIIKNHGIRSGTAQRVTAYVLAHGDNDTVEVLEGAPDGILDADAFAQSAGHKNSILHITISPDQEITEDELGQVVAEINEEFGFDCEDPNLLVRHVCIRSNGEKLAHYHLLRPAADADGRVYDTYRSKKKDETVSRLMEIKLGHKIIAGKHSDFVHDRFMERGLTKYAEQLSGLVNQKPVAAIGSKQHQRSKRVGVDAAALASGLKEVATLPKGDQARAFSTLLAQHDNCTIEQGRRKSRLLVKKEGEVICNANRILKIPATDVGKFIDQTKEEIESAGSKQTTKNDDNSGKPTSNKLRGHDTGFAGNDNTQSTSNYRGQSNTQEQHGRDCADIRRPQGGLVIGQLAKAARNVIPMADDLKAAAKNYNEASAEPIPDLDDPFLMMKLSRALKKSLGNKLVSKGSELPFPTDLGLLCS</sequence>
<keyword evidence="3" id="KW-1185">Reference proteome</keyword>
<organism evidence="2 3">
    <name type="scientific">Halocynthiibacter halioticoli</name>
    <dbReference type="NCBI Taxonomy" id="2986804"/>
    <lineage>
        <taxon>Bacteria</taxon>
        <taxon>Pseudomonadati</taxon>
        <taxon>Pseudomonadota</taxon>
        <taxon>Alphaproteobacteria</taxon>
        <taxon>Rhodobacterales</taxon>
        <taxon>Paracoccaceae</taxon>
        <taxon>Halocynthiibacter</taxon>
    </lineage>
</organism>
<evidence type="ECO:0008006" key="4">
    <source>
        <dbReference type="Google" id="ProtNLM"/>
    </source>
</evidence>
<accession>A0AAE3J004</accession>
<dbReference type="Proteomes" id="UP001208041">
    <property type="component" value="Unassembled WGS sequence"/>
</dbReference>